<evidence type="ECO:0000256" key="1">
    <source>
        <dbReference type="SAM" id="MobiDB-lite"/>
    </source>
</evidence>
<keyword evidence="4" id="KW-1185">Reference proteome</keyword>
<dbReference type="InterPro" id="IPR000644">
    <property type="entry name" value="CBS_dom"/>
</dbReference>
<reference evidence="3" key="1">
    <citation type="journal article" date="2017" name="Nature">
        <title>The genome of Chenopodium quinoa.</title>
        <authorList>
            <person name="Jarvis D.E."/>
            <person name="Ho Y.S."/>
            <person name="Lightfoot D.J."/>
            <person name="Schmoeckel S.M."/>
            <person name="Li B."/>
            <person name="Borm T.J.A."/>
            <person name="Ohyanagi H."/>
            <person name="Mineta K."/>
            <person name="Michell C.T."/>
            <person name="Saber N."/>
            <person name="Kharbatia N.M."/>
            <person name="Rupper R.R."/>
            <person name="Sharp A.R."/>
            <person name="Dally N."/>
            <person name="Boughton B.A."/>
            <person name="Woo Y.H."/>
            <person name="Gao G."/>
            <person name="Schijlen E.G.W.M."/>
            <person name="Guo X."/>
            <person name="Momin A.A."/>
            <person name="Negrao S."/>
            <person name="Al-Babili S."/>
            <person name="Gehring C."/>
            <person name="Roessner U."/>
            <person name="Jung C."/>
            <person name="Murphy K."/>
            <person name="Arold S.T."/>
            <person name="Gojobori T."/>
            <person name="van der Linden C.G."/>
            <person name="van Loo E.N."/>
            <person name="Jellen E.N."/>
            <person name="Maughan P.J."/>
            <person name="Tester M."/>
        </authorList>
    </citation>
    <scope>NUCLEOTIDE SEQUENCE [LARGE SCALE GENOMIC DNA]</scope>
    <source>
        <strain evidence="3">cv. PI 614886</strain>
    </source>
</reference>
<dbReference type="AlphaFoldDB" id="A0A803MHQ7"/>
<evidence type="ECO:0000259" key="2">
    <source>
        <dbReference type="Pfam" id="PF00571"/>
    </source>
</evidence>
<proteinExistence type="predicted"/>
<dbReference type="Gene3D" id="3.10.580.10">
    <property type="entry name" value="CBS-domain"/>
    <property type="match status" value="1"/>
</dbReference>
<evidence type="ECO:0000313" key="3">
    <source>
        <dbReference type="EnsemblPlants" id="AUR62029509-RA:cds"/>
    </source>
</evidence>
<dbReference type="Proteomes" id="UP000596660">
    <property type="component" value="Unplaced"/>
</dbReference>
<sequence length="116" mass="12649">MDPPIVKQLEEGEDESMHSGVDVEAFTAALNRDIEGDSSNSRPLQPFSSTLPFPVPVSRFPSPGGERTGSWLWFRANETVQDALTQMARNDIGSLVVLYPGDKVLISGIITERSTS</sequence>
<feature type="domain" description="CBS" evidence="2">
    <location>
        <begin position="74"/>
        <end position="113"/>
    </location>
</feature>
<dbReference type="EnsemblPlants" id="AUR62029509-RA">
    <property type="protein sequence ID" value="AUR62029509-RA:cds"/>
    <property type="gene ID" value="AUR62029509"/>
</dbReference>
<organism evidence="3 4">
    <name type="scientific">Chenopodium quinoa</name>
    <name type="common">Quinoa</name>
    <dbReference type="NCBI Taxonomy" id="63459"/>
    <lineage>
        <taxon>Eukaryota</taxon>
        <taxon>Viridiplantae</taxon>
        <taxon>Streptophyta</taxon>
        <taxon>Embryophyta</taxon>
        <taxon>Tracheophyta</taxon>
        <taxon>Spermatophyta</taxon>
        <taxon>Magnoliopsida</taxon>
        <taxon>eudicotyledons</taxon>
        <taxon>Gunneridae</taxon>
        <taxon>Pentapetalae</taxon>
        <taxon>Caryophyllales</taxon>
        <taxon>Chenopodiaceae</taxon>
        <taxon>Chenopodioideae</taxon>
        <taxon>Atripliceae</taxon>
        <taxon>Chenopodium</taxon>
    </lineage>
</organism>
<accession>A0A803MHQ7</accession>
<dbReference type="InterPro" id="IPR046342">
    <property type="entry name" value="CBS_dom_sf"/>
</dbReference>
<evidence type="ECO:0000313" key="4">
    <source>
        <dbReference type="Proteomes" id="UP000596660"/>
    </source>
</evidence>
<dbReference type="Pfam" id="PF00571">
    <property type="entry name" value="CBS"/>
    <property type="match status" value="1"/>
</dbReference>
<feature type="region of interest" description="Disordered" evidence="1">
    <location>
        <begin position="1"/>
        <end position="20"/>
    </location>
</feature>
<dbReference type="Gramene" id="AUR62029509-RA">
    <property type="protein sequence ID" value="AUR62029509-RA:cds"/>
    <property type="gene ID" value="AUR62029509"/>
</dbReference>
<reference evidence="3" key="2">
    <citation type="submission" date="2021-03" db="UniProtKB">
        <authorList>
            <consortium name="EnsemblPlants"/>
        </authorList>
    </citation>
    <scope>IDENTIFICATION</scope>
</reference>
<protein>
    <recommendedName>
        <fullName evidence="2">CBS domain-containing protein</fullName>
    </recommendedName>
</protein>
<name>A0A803MHQ7_CHEQI</name>